<evidence type="ECO:0000256" key="3">
    <source>
        <dbReference type="ARBA" id="ARBA00022989"/>
    </source>
</evidence>
<comment type="subcellular location">
    <subcellularLocation>
        <location evidence="1">Membrane</location>
        <topology evidence="1">Multi-pass membrane protein</topology>
    </subcellularLocation>
</comment>
<dbReference type="Gene3D" id="1.20.1740.10">
    <property type="entry name" value="Amino acid/polyamine transporter I"/>
    <property type="match status" value="1"/>
</dbReference>
<evidence type="ECO:0000313" key="6">
    <source>
        <dbReference type="Proteomes" id="UP000694867"/>
    </source>
</evidence>
<evidence type="ECO:0000256" key="1">
    <source>
        <dbReference type="ARBA" id="ARBA00004141"/>
    </source>
</evidence>
<keyword evidence="2 5" id="KW-0812">Transmembrane</keyword>
<reference evidence="7" key="1">
    <citation type="submission" date="2025-08" db="UniProtKB">
        <authorList>
            <consortium name="RefSeq"/>
        </authorList>
    </citation>
    <scope>IDENTIFICATION</scope>
</reference>
<dbReference type="GO" id="GO:0016020">
    <property type="term" value="C:membrane"/>
    <property type="evidence" value="ECO:0007669"/>
    <property type="project" value="UniProtKB-SubCell"/>
</dbReference>
<gene>
    <name evidence="7" type="primary">LOC100908200</name>
</gene>
<name>A0AAJ6QNH0_9ACAR</name>
<evidence type="ECO:0000256" key="5">
    <source>
        <dbReference type="SAM" id="Phobius"/>
    </source>
</evidence>
<keyword evidence="4 5" id="KW-0472">Membrane</keyword>
<evidence type="ECO:0000256" key="4">
    <source>
        <dbReference type="ARBA" id="ARBA00023136"/>
    </source>
</evidence>
<evidence type="ECO:0000313" key="7">
    <source>
        <dbReference type="RefSeq" id="XP_003738567.1"/>
    </source>
</evidence>
<dbReference type="InterPro" id="IPR050598">
    <property type="entry name" value="AminoAcid_Transporter"/>
</dbReference>
<dbReference type="GeneID" id="100908200"/>
<protein>
    <submittedName>
        <fullName evidence="7">L-type amino acid transporter 1-like protein MLAS</fullName>
    </submittedName>
</protein>
<sequence length="234" mass="25339">MSGVNEQSRALVSKKTSTVALRPQLGLLSGVSIIVGGIIGSGIFVSPTGVVRYAGSPGLSLIVWLLTGVVCTIGALCYAELGTLIPKSGADYAYIRHCWGDLPAFMFLWVSLVMVFPMSNAIGAITFSHYFLQPIFSRIGCSAEMLPDSAVQLLAAAVMCEYFSLPTTNRAQICPPSHSKRNGNSGIEYSRLSEIIKIILGKNERYPPPWRHAETFISLYRYALFPVRTSSPGV</sequence>
<dbReference type="KEGG" id="goe:100908200"/>
<feature type="transmembrane region" description="Helical" evidence="5">
    <location>
        <begin position="102"/>
        <end position="132"/>
    </location>
</feature>
<organism evidence="6 7">
    <name type="scientific">Galendromus occidentalis</name>
    <name type="common">western predatory mite</name>
    <dbReference type="NCBI Taxonomy" id="34638"/>
    <lineage>
        <taxon>Eukaryota</taxon>
        <taxon>Metazoa</taxon>
        <taxon>Ecdysozoa</taxon>
        <taxon>Arthropoda</taxon>
        <taxon>Chelicerata</taxon>
        <taxon>Arachnida</taxon>
        <taxon>Acari</taxon>
        <taxon>Parasitiformes</taxon>
        <taxon>Mesostigmata</taxon>
        <taxon>Gamasina</taxon>
        <taxon>Phytoseioidea</taxon>
        <taxon>Phytoseiidae</taxon>
        <taxon>Typhlodrominae</taxon>
        <taxon>Galendromus</taxon>
    </lineage>
</organism>
<feature type="transmembrane region" description="Helical" evidence="5">
    <location>
        <begin position="25"/>
        <end position="46"/>
    </location>
</feature>
<dbReference type="GO" id="GO:0015179">
    <property type="term" value="F:L-amino acid transmembrane transporter activity"/>
    <property type="evidence" value="ECO:0007669"/>
    <property type="project" value="TreeGrafter"/>
</dbReference>
<dbReference type="AlphaFoldDB" id="A0AAJ6QNH0"/>
<dbReference type="Proteomes" id="UP000694867">
    <property type="component" value="Unplaced"/>
</dbReference>
<keyword evidence="3 5" id="KW-1133">Transmembrane helix</keyword>
<dbReference type="Pfam" id="PF13520">
    <property type="entry name" value="AA_permease_2"/>
    <property type="match status" value="1"/>
</dbReference>
<dbReference type="PANTHER" id="PTHR11785">
    <property type="entry name" value="AMINO ACID TRANSPORTER"/>
    <property type="match status" value="1"/>
</dbReference>
<feature type="transmembrane region" description="Helical" evidence="5">
    <location>
        <begin position="58"/>
        <end position="81"/>
    </location>
</feature>
<keyword evidence="6" id="KW-1185">Reference proteome</keyword>
<evidence type="ECO:0000256" key="2">
    <source>
        <dbReference type="ARBA" id="ARBA00022692"/>
    </source>
</evidence>
<dbReference type="PANTHER" id="PTHR11785:SF528">
    <property type="entry name" value="AMINO ACID TRANSPORTER PROTEIN JHI-21"/>
    <property type="match status" value="1"/>
</dbReference>
<dbReference type="InterPro" id="IPR002293">
    <property type="entry name" value="AA/rel_permease1"/>
</dbReference>
<proteinExistence type="predicted"/>
<accession>A0AAJ6QNH0</accession>
<dbReference type="RefSeq" id="XP_003738567.1">
    <property type="nucleotide sequence ID" value="XM_003738519.1"/>
</dbReference>